<comment type="caution">
    <text evidence="2">The sequence shown here is derived from an EMBL/GenBank/DDBJ whole genome shotgun (WGS) entry which is preliminary data.</text>
</comment>
<dbReference type="EMBL" id="LJSK01000157">
    <property type="protein sequence ID" value="KPI85953.1"/>
    <property type="molecule type" value="Genomic_DNA"/>
</dbReference>
<dbReference type="SUPFAM" id="SSF54928">
    <property type="entry name" value="RNA-binding domain, RBD"/>
    <property type="match status" value="1"/>
</dbReference>
<name>A0A0N1IJR6_LEPSE</name>
<dbReference type="OMA" id="TERPCYY"/>
<evidence type="ECO:0000313" key="3">
    <source>
        <dbReference type="Proteomes" id="UP000038009"/>
    </source>
</evidence>
<proteinExistence type="predicted"/>
<keyword evidence="3" id="KW-1185">Reference proteome</keyword>
<accession>A0A0N1IJR6</accession>
<dbReference type="InterPro" id="IPR000504">
    <property type="entry name" value="RRM_dom"/>
</dbReference>
<dbReference type="GO" id="GO:0003723">
    <property type="term" value="F:RNA binding"/>
    <property type="evidence" value="ECO:0007669"/>
    <property type="project" value="InterPro"/>
</dbReference>
<dbReference type="InterPro" id="IPR012677">
    <property type="entry name" value="Nucleotide-bd_a/b_plait_sf"/>
</dbReference>
<reference evidence="2 3" key="1">
    <citation type="journal article" date="2015" name="PLoS Pathog.">
        <title>Leptomonas seymouri: Adaptations to the Dixenous Life Cycle Analyzed by Genome Sequencing, Transcriptome Profiling and Co-infection with Leishmania donovani.</title>
        <authorList>
            <person name="Kraeva N."/>
            <person name="Butenko A."/>
            <person name="Hlavacova J."/>
            <person name="Kostygov A."/>
            <person name="Myskova J."/>
            <person name="Grybchuk D."/>
            <person name="Lestinova T."/>
            <person name="Votypka J."/>
            <person name="Volf P."/>
            <person name="Opperdoes F."/>
            <person name="Flegontov P."/>
            <person name="Lukes J."/>
            <person name="Yurchenko V."/>
        </authorList>
    </citation>
    <scope>NUCLEOTIDE SEQUENCE [LARGE SCALE GENOMIC DNA]</scope>
    <source>
        <strain evidence="2 3">ATCC 30220</strain>
    </source>
</reference>
<dbReference type="AlphaFoldDB" id="A0A0N1IJR6"/>
<dbReference type="Proteomes" id="UP000038009">
    <property type="component" value="Unassembled WGS sequence"/>
</dbReference>
<evidence type="ECO:0000313" key="2">
    <source>
        <dbReference type="EMBL" id="KPI85953.1"/>
    </source>
</evidence>
<feature type="domain" description="RRM" evidence="1">
    <location>
        <begin position="17"/>
        <end position="77"/>
    </location>
</feature>
<dbReference type="OrthoDB" id="259597at2759"/>
<gene>
    <name evidence="2" type="ORF">ABL78_4996</name>
</gene>
<dbReference type="VEuPathDB" id="TriTrypDB:Lsey_0157_0150"/>
<dbReference type="Gene3D" id="3.30.70.330">
    <property type="match status" value="1"/>
</dbReference>
<organism evidence="2 3">
    <name type="scientific">Leptomonas seymouri</name>
    <dbReference type="NCBI Taxonomy" id="5684"/>
    <lineage>
        <taxon>Eukaryota</taxon>
        <taxon>Discoba</taxon>
        <taxon>Euglenozoa</taxon>
        <taxon>Kinetoplastea</taxon>
        <taxon>Metakinetoplastina</taxon>
        <taxon>Trypanosomatida</taxon>
        <taxon>Trypanosomatidae</taxon>
        <taxon>Leishmaniinae</taxon>
        <taxon>Leptomonas</taxon>
    </lineage>
</organism>
<dbReference type="InterPro" id="IPR035979">
    <property type="entry name" value="RBD_domain_sf"/>
</dbReference>
<dbReference type="Pfam" id="PF00076">
    <property type="entry name" value="RRM_1"/>
    <property type="match status" value="1"/>
</dbReference>
<dbReference type="CDD" id="cd00590">
    <property type="entry name" value="RRM_SF"/>
    <property type="match status" value="1"/>
</dbReference>
<evidence type="ECO:0000259" key="1">
    <source>
        <dbReference type="Pfam" id="PF00076"/>
    </source>
</evidence>
<protein>
    <recommendedName>
        <fullName evidence="1">RRM domain-containing protein</fullName>
    </recommendedName>
</protein>
<sequence length="346" mass="37656">MVNAAAVVYVFLEDAGTAVSMEDITEWLQIIDEVVEMKLQYDATSKRTCYSVEFRKHTSAQQAIQYLNGSRFKNSVVSIRSRVFTAVEADTHNAPADGAPLASSSSAASNFPSSSFFGKRCRETEELPCNHLLPADLQMDQLLVEQLSSVSSAEGFEEVDGLWSKLKTLQDRLAVTYRDLARTREDLSAADTQLSKLLHVHRGVGNAGRRKSGDSTDAKSAAYPLAASHCVSHRHGIPIDAYTPSSVVSFVTSSFGPIAFYSVSAAPREFFIVLKFVFLADEERFVAASAAGSSASTKGSAARTEKEKALLNLLWSGVSFTVTPRDFAALSSAEVNRQHAVRQLLR</sequence>